<dbReference type="PRINTS" id="PR00625">
    <property type="entry name" value="JDOMAIN"/>
</dbReference>
<feature type="compositionally biased region" description="Polar residues" evidence="1">
    <location>
        <begin position="100"/>
        <end position="144"/>
    </location>
</feature>
<dbReference type="InterPro" id="IPR036869">
    <property type="entry name" value="J_dom_sf"/>
</dbReference>
<name>A0A1Z5KB61_FISSO</name>
<dbReference type="GO" id="GO:0044183">
    <property type="term" value="F:protein folding chaperone"/>
    <property type="evidence" value="ECO:0007669"/>
    <property type="project" value="TreeGrafter"/>
</dbReference>
<dbReference type="GO" id="GO:0051087">
    <property type="term" value="F:protein-folding chaperone binding"/>
    <property type="evidence" value="ECO:0007669"/>
    <property type="project" value="TreeGrafter"/>
</dbReference>
<protein>
    <recommendedName>
        <fullName evidence="2">J domain-containing protein</fullName>
    </recommendedName>
</protein>
<gene>
    <name evidence="3" type="ORF">FisN_14Hh302</name>
</gene>
<dbReference type="Pfam" id="PF00226">
    <property type="entry name" value="DnaJ"/>
    <property type="match status" value="1"/>
</dbReference>
<dbReference type="InterPro" id="IPR018253">
    <property type="entry name" value="DnaJ_domain_CS"/>
</dbReference>
<organism evidence="3 4">
    <name type="scientific">Fistulifera solaris</name>
    <name type="common">Oleaginous diatom</name>
    <dbReference type="NCBI Taxonomy" id="1519565"/>
    <lineage>
        <taxon>Eukaryota</taxon>
        <taxon>Sar</taxon>
        <taxon>Stramenopiles</taxon>
        <taxon>Ochrophyta</taxon>
        <taxon>Bacillariophyta</taxon>
        <taxon>Bacillariophyceae</taxon>
        <taxon>Bacillariophycidae</taxon>
        <taxon>Naviculales</taxon>
        <taxon>Naviculaceae</taxon>
        <taxon>Fistulifera</taxon>
    </lineage>
</organism>
<dbReference type="PANTHER" id="PTHR43948:SF10">
    <property type="entry name" value="MRJ, ISOFORM E"/>
    <property type="match status" value="1"/>
</dbReference>
<feature type="domain" description="J" evidence="2">
    <location>
        <begin position="6"/>
        <end position="74"/>
    </location>
</feature>
<feature type="region of interest" description="Disordered" evidence="1">
    <location>
        <begin position="171"/>
        <end position="265"/>
    </location>
</feature>
<feature type="compositionally biased region" description="Polar residues" evidence="1">
    <location>
        <begin position="280"/>
        <end position="305"/>
    </location>
</feature>
<dbReference type="PROSITE" id="PS50076">
    <property type="entry name" value="DNAJ_2"/>
    <property type="match status" value="1"/>
</dbReference>
<dbReference type="AlphaFoldDB" id="A0A1Z5KB61"/>
<evidence type="ECO:0000313" key="4">
    <source>
        <dbReference type="Proteomes" id="UP000198406"/>
    </source>
</evidence>
<dbReference type="OrthoDB" id="10250354at2759"/>
<dbReference type="GO" id="GO:0005737">
    <property type="term" value="C:cytoplasm"/>
    <property type="evidence" value="ECO:0007669"/>
    <property type="project" value="TreeGrafter"/>
</dbReference>
<dbReference type="GO" id="GO:0051082">
    <property type="term" value="F:unfolded protein binding"/>
    <property type="evidence" value="ECO:0007669"/>
    <property type="project" value="TreeGrafter"/>
</dbReference>
<dbReference type="Proteomes" id="UP000198406">
    <property type="component" value="Unassembled WGS sequence"/>
</dbReference>
<dbReference type="SMART" id="SM00271">
    <property type="entry name" value="DnaJ"/>
    <property type="match status" value="1"/>
</dbReference>
<feature type="region of interest" description="Disordered" evidence="1">
    <location>
        <begin position="72"/>
        <end position="144"/>
    </location>
</feature>
<feature type="compositionally biased region" description="Polar residues" evidence="1">
    <location>
        <begin position="180"/>
        <end position="204"/>
    </location>
</feature>
<comment type="caution">
    <text evidence="3">The sequence shown here is derived from an EMBL/GenBank/DDBJ whole genome shotgun (WGS) entry which is preliminary data.</text>
</comment>
<dbReference type="InterPro" id="IPR001623">
    <property type="entry name" value="DnaJ_domain"/>
</dbReference>
<dbReference type="CDD" id="cd06257">
    <property type="entry name" value="DnaJ"/>
    <property type="match status" value="1"/>
</dbReference>
<dbReference type="GO" id="GO:0005634">
    <property type="term" value="C:nucleus"/>
    <property type="evidence" value="ECO:0007669"/>
    <property type="project" value="TreeGrafter"/>
</dbReference>
<feature type="compositionally biased region" description="Polar residues" evidence="1">
    <location>
        <begin position="211"/>
        <end position="227"/>
    </location>
</feature>
<accession>A0A1Z5KB61</accession>
<evidence type="ECO:0000259" key="2">
    <source>
        <dbReference type="PROSITE" id="PS50076"/>
    </source>
</evidence>
<dbReference type="PROSITE" id="PS00636">
    <property type="entry name" value="DNAJ_1"/>
    <property type="match status" value="1"/>
</dbReference>
<feature type="region of interest" description="Disordered" evidence="1">
    <location>
        <begin position="279"/>
        <end position="312"/>
    </location>
</feature>
<keyword evidence="4" id="KW-1185">Reference proteome</keyword>
<dbReference type="EMBL" id="BDSP01000202">
    <property type="protein sequence ID" value="GAX23523.1"/>
    <property type="molecule type" value="Genomic_DNA"/>
</dbReference>
<dbReference type="PANTHER" id="PTHR43948">
    <property type="entry name" value="DNAJ HOMOLOG SUBFAMILY B"/>
    <property type="match status" value="1"/>
</dbReference>
<evidence type="ECO:0000313" key="3">
    <source>
        <dbReference type="EMBL" id="GAX23523.1"/>
    </source>
</evidence>
<dbReference type="Gene3D" id="1.10.287.110">
    <property type="entry name" value="DnaJ domain"/>
    <property type="match status" value="1"/>
</dbReference>
<dbReference type="SUPFAM" id="SSF46565">
    <property type="entry name" value="Chaperone J-domain"/>
    <property type="match status" value="1"/>
</dbReference>
<evidence type="ECO:0000256" key="1">
    <source>
        <dbReference type="SAM" id="MobiDB-lite"/>
    </source>
</evidence>
<dbReference type="InParanoid" id="A0A1Z5KB61"/>
<proteinExistence type="predicted"/>
<feature type="compositionally biased region" description="Polar residues" evidence="1">
    <location>
        <begin position="250"/>
        <end position="259"/>
    </location>
</feature>
<sequence length="323" mass="35747">MDANDDPYEILGLSRDASDADIKKAYRKLALKNHPDKQPTPEEREKANAIFAKISNAYQILTDSELRKKYEYQKKKDDFTAQSPRRSRTRHYTVPREESSSSMNAPFSPTFTSGKTTMRNDGTKSTFQSTTTNEDGSTISFSFSSDKFNPDFEDPFEMFRKMYREEYGKDFESTAGPVNFSPSSKTRIVQQKGTFASPTSSTGKLSIPQCPKSSTKSPARSSLTPKSVSRKKASPLTIPPPLVDEETPYVSMSSSTKQIQHSDGRVETITEITKTFADGTVSTQRKSSTSAATTGSYKTTSSSPIRMSPRQVPMAIKTLAGSS</sequence>
<reference evidence="3 4" key="1">
    <citation type="journal article" date="2015" name="Plant Cell">
        <title>Oil accumulation by the oleaginous diatom Fistulifera solaris as revealed by the genome and transcriptome.</title>
        <authorList>
            <person name="Tanaka T."/>
            <person name="Maeda Y."/>
            <person name="Veluchamy A."/>
            <person name="Tanaka M."/>
            <person name="Abida H."/>
            <person name="Marechal E."/>
            <person name="Bowler C."/>
            <person name="Muto M."/>
            <person name="Sunaga Y."/>
            <person name="Tanaka M."/>
            <person name="Yoshino T."/>
            <person name="Taniguchi T."/>
            <person name="Fukuda Y."/>
            <person name="Nemoto M."/>
            <person name="Matsumoto M."/>
            <person name="Wong P.S."/>
            <person name="Aburatani S."/>
            <person name="Fujibuchi W."/>
        </authorList>
    </citation>
    <scope>NUCLEOTIDE SEQUENCE [LARGE SCALE GENOMIC DNA]</scope>
    <source>
        <strain evidence="3 4">JPCC DA0580</strain>
    </source>
</reference>